<proteinExistence type="predicted"/>
<dbReference type="Proteomes" id="UP000035642">
    <property type="component" value="Unassembled WGS sequence"/>
</dbReference>
<reference evidence="3" key="2">
    <citation type="submission" date="2017-02" db="UniProtKB">
        <authorList>
            <consortium name="WormBaseParasite"/>
        </authorList>
    </citation>
    <scope>IDENTIFICATION</scope>
</reference>
<evidence type="ECO:0000256" key="1">
    <source>
        <dbReference type="SAM" id="MobiDB-lite"/>
    </source>
</evidence>
<feature type="compositionally biased region" description="Gly residues" evidence="1">
    <location>
        <begin position="26"/>
        <end position="37"/>
    </location>
</feature>
<accession>A0A0K0DPI3</accession>
<dbReference type="WBParaSite" id="ACAC_0001367201-mRNA-1">
    <property type="protein sequence ID" value="ACAC_0001367201-mRNA-1"/>
    <property type="gene ID" value="ACAC_0001367201"/>
</dbReference>
<organism evidence="2 3">
    <name type="scientific">Angiostrongylus cantonensis</name>
    <name type="common">Rat lungworm</name>
    <dbReference type="NCBI Taxonomy" id="6313"/>
    <lineage>
        <taxon>Eukaryota</taxon>
        <taxon>Metazoa</taxon>
        <taxon>Ecdysozoa</taxon>
        <taxon>Nematoda</taxon>
        <taxon>Chromadorea</taxon>
        <taxon>Rhabditida</taxon>
        <taxon>Rhabditina</taxon>
        <taxon>Rhabditomorpha</taxon>
        <taxon>Strongyloidea</taxon>
        <taxon>Metastrongylidae</taxon>
        <taxon>Angiostrongylus</taxon>
    </lineage>
</organism>
<keyword evidence="2" id="KW-1185">Reference proteome</keyword>
<reference evidence="2" key="1">
    <citation type="submission" date="2012-09" db="EMBL/GenBank/DDBJ databases">
        <authorList>
            <person name="Martin A.A."/>
        </authorList>
    </citation>
    <scope>NUCLEOTIDE SEQUENCE</scope>
</reference>
<protein>
    <submittedName>
        <fullName evidence="3">Uncharacterized protein</fullName>
    </submittedName>
</protein>
<feature type="region of interest" description="Disordered" evidence="1">
    <location>
        <begin position="1"/>
        <end position="52"/>
    </location>
</feature>
<sequence length="85" mass="8869">MTSVAHKRRAETQRWGPFDETRRGGRGGNSGNGGNGVIDGDESSSRSVATPIGAGPTAEWAAACVAFGRIMRDRDGCCCGRVLTV</sequence>
<evidence type="ECO:0000313" key="2">
    <source>
        <dbReference type="Proteomes" id="UP000035642"/>
    </source>
</evidence>
<name>A0A0K0DPI3_ANGCA</name>
<evidence type="ECO:0000313" key="3">
    <source>
        <dbReference type="WBParaSite" id="ACAC_0001367201-mRNA-1"/>
    </source>
</evidence>
<dbReference type="AlphaFoldDB" id="A0A0K0DPI3"/>